<gene>
    <name evidence="2" type="ORF">Y1Q_0009695</name>
</gene>
<accession>A0A151MWG9</accession>
<keyword evidence="3" id="KW-1185">Reference proteome</keyword>
<name>A0A151MWG9_ALLMI</name>
<evidence type="ECO:0000313" key="3">
    <source>
        <dbReference type="Proteomes" id="UP000050525"/>
    </source>
</evidence>
<proteinExistence type="predicted"/>
<feature type="compositionally biased region" description="Basic and acidic residues" evidence="1">
    <location>
        <begin position="17"/>
        <end position="31"/>
    </location>
</feature>
<protein>
    <submittedName>
        <fullName evidence="2">Uncharacterized protein</fullName>
    </submittedName>
</protein>
<comment type="caution">
    <text evidence="2">The sequence shown here is derived from an EMBL/GenBank/DDBJ whole genome shotgun (WGS) entry which is preliminary data.</text>
</comment>
<dbReference type="AlphaFoldDB" id="A0A151MWG9"/>
<reference evidence="2 3" key="1">
    <citation type="journal article" date="2012" name="Genome Biol.">
        <title>Sequencing three crocodilian genomes to illuminate the evolution of archosaurs and amniotes.</title>
        <authorList>
            <person name="St John J.A."/>
            <person name="Braun E.L."/>
            <person name="Isberg S.R."/>
            <person name="Miles L.G."/>
            <person name="Chong A.Y."/>
            <person name="Gongora J."/>
            <person name="Dalzell P."/>
            <person name="Moran C."/>
            <person name="Bed'hom B."/>
            <person name="Abzhanov A."/>
            <person name="Burgess S.C."/>
            <person name="Cooksey A.M."/>
            <person name="Castoe T.A."/>
            <person name="Crawford N.G."/>
            <person name="Densmore L.D."/>
            <person name="Drew J.C."/>
            <person name="Edwards S.V."/>
            <person name="Faircloth B.C."/>
            <person name="Fujita M.K."/>
            <person name="Greenwold M.J."/>
            <person name="Hoffmann F.G."/>
            <person name="Howard J.M."/>
            <person name="Iguchi T."/>
            <person name="Janes D.E."/>
            <person name="Khan S.Y."/>
            <person name="Kohno S."/>
            <person name="de Koning A.J."/>
            <person name="Lance S.L."/>
            <person name="McCarthy F.M."/>
            <person name="McCormack J.E."/>
            <person name="Merchant M.E."/>
            <person name="Peterson D.G."/>
            <person name="Pollock D.D."/>
            <person name="Pourmand N."/>
            <person name="Raney B.J."/>
            <person name="Roessler K.A."/>
            <person name="Sanford J.R."/>
            <person name="Sawyer R.H."/>
            <person name="Schmidt C.J."/>
            <person name="Triplett E.W."/>
            <person name="Tuberville T.D."/>
            <person name="Venegas-Anaya M."/>
            <person name="Howard J.T."/>
            <person name="Jarvis E.D."/>
            <person name="Guillette L.J.Jr."/>
            <person name="Glenn T.C."/>
            <person name="Green R.E."/>
            <person name="Ray D.A."/>
        </authorList>
    </citation>
    <scope>NUCLEOTIDE SEQUENCE [LARGE SCALE GENOMIC DNA]</scope>
    <source>
        <strain evidence="2">KSC_2009_1</strain>
    </source>
</reference>
<dbReference type="EMBL" id="AKHW03004724">
    <property type="protein sequence ID" value="KYO28837.1"/>
    <property type="molecule type" value="Genomic_DNA"/>
</dbReference>
<feature type="region of interest" description="Disordered" evidence="1">
    <location>
        <begin position="50"/>
        <end position="72"/>
    </location>
</feature>
<evidence type="ECO:0000313" key="2">
    <source>
        <dbReference type="EMBL" id="KYO28837.1"/>
    </source>
</evidence>
<evidence type="ECO:0000256" key="1">
    <source>
        <dbReference type="SAM" id="MobiDB-lite"/>
    </source>
</evidence>
<dbReference type="Proteomes" id="UP000050525">
    <property type="component" value="Unassembled WGS sequence"/>
</dbReference>
<sequence>MSFVGRARQGQPTIDSLQKEESEKALKYSPHDLAESVNNACWIPRKRASHSLQHKMNEKKNEHWERGGSGQE</sequence>
<organism evidence="2 3">
    <name type="scientific">Alligator mississippiensis</name>
    <name type="common">American alligator</name>
    <dbReference type="NCBI Taxonomy" id="8496"/>
    <lineage>
        <taxon>Eukaryota</taxon>
        <taxon>Metazoa</taxon>
        <taxon>Chordata</taxon>
        <taxon>Craniata</taxon>
        <taxon>Vertebrata</taxon>
        <taxon>Euteleostomi</taxon>
        <taxon>Archelosauria</taxon>
        <taxon>Archosauria</taxon>
        <taxon>Crocodylia</taxon>
        <taxon>Alligatoridae</taxon>
        <taxon>Alligatorinae</taxon>
        <taxon>Alligator</taxon>
    </lineage>
</organism>
<feature type="region of interest" description="Disordered" evidence="1">
    <location>
        <begin position="1"/>
        <end position="31"/>
    </location>
</feature>
<feature type="compositionally biased region" description="Basic and acidic residues" evidence="1">
    <location>
        <begin position="55"/>
        <end position="66"/>
    </location>
</feature>